<feature type="compositionally biased region" description="Low complexity" evidence="8">
    <location>
        <begin position="77"/>
        <end position="93"/>
    </location>
</feature>
<keyword evidence="3" id="KW-0964">Secreted</keyword>
<evidence type="ECO:0000256" key="3">
    <source>
        <dbReference type="ARBA" id="ARBA00022525"/>
    </source>
</evidence>
<dbReference type="InterPro" id="IPR018511">
    <property type="entry name" value="Hemolysin-typ_Ca-bd_CS"/>
</dbReference>
<gene>
    <name evidence="9" type="ORF">RKE40_25125</name>
</gene>
<evidence type="ECO:0000256" key="6">
    <source>
        <dbReference type="ARBA" id="ARBA00023026"/>
    </source>
</evidence>
<dbReference type="InterPro" id="IPR001343">
    <property type="entry name" value="Hemolysn_Ca-bd"/>
</dbReference>
<dbReference type="InterPro" id="IPR011049">
    <property type="entry name" value="Serralysin-like_metalloprot_C"/>
</dbReference>
<accession>A0ABU3SEG5</accession>
<evidence type="ECO:0000313" key="10">
    <source>
        <dbReference type="Proteomes" id="UP001254257"/>
    </source>
</evidence>
<keyword evidence="4" id="KW-0800">Toxin</keyword>
<dbReference type="PRINTS" id="PR00313">
    <property type="entry name" value="CABNDNGRPT"/>
</dbReference>
<evidence type="ECO:0000256" key="7">
    <source>
        <dbReference type="ARBA" id="ARBA00023136"/>
    </source>
</evidence>
<sequence>MARPVGSVSYIGFSPDAGGSVTVRVLEPVLQGDIINIRQDGAELGEGSGTRWTWAADRDVAAGETITVKGLGSGAAAAQAGEPEAQADVDSTGSVGGSGAVSGSSTNPSLIDTTLDNTIVDPSIDLSIPAGGPATARAPSAIEAAAGDGGGKAARSAMSSFAGTAGLPTTPDAAAAPALVPTTDAATSGPFGNGNDSFTNDDVLFSGVSMLGGDDTLVNSGTIIGLDGAAIDMGDGNDVVTLLNGSKIYGEIRLGAGDDTLTATEIEDDLTVDAGDGNDIVRAGSGDDLVRGGAGDDLLDGGEGDDVLQGGDGNDRLLGGLGDDFLFGGSGNDTLIGGEGNDLLDGGDGLDTADYSAETGDLTLDLVTGKATGSDIGVDTLQNIEIVIGGAGNDRIVIGAGHTAIGGAGDDSIEVTAGAGAAATVDGGEGTDTIKLVGTGTGSLAASTGVERLEVQGGSWSVAGSAVYDEIAIRNGGTITSGLVIDEDDKVSIDAGGKLSVANNAVTWAGGGDAVLTNAGLVEVNAGERLLQVTLGATGSLTIDNLAGGTLRGEIGPSRAAAAGAEIVLNNAGLIEADSRVIDFDDFSSNGASLTINNRAGATIRQYGENTDVIRPGQNGTVNNWGTITAEAGATAGGDAIDFQENTGGAVNNFAGGLIEGAKHAVTGKLAVTVVNNGTMIGRNGSAVNIDNDGSEASMVRITNNGLMQGRSAGLANSDGDAVDVDGLVYVLNTGTIEGLGASGANGGEPNVSEAIAVGGGTIVNDTNGTIRGYGRAIQVDNSGNDNALGATLIVNRGLIEGKGNGPENVPPADAARFDLRGNEAINLIGNHADEVINVAGARIIGGVSMGGGNDKLGNSGLIEATGGTAIDMGAGDDHLNLYVGAVVNGKILLGDGNDLVTATSSSAFDIDGGDGNDQIFLDAGDDTVRGGAGNDTIYSGAGDDFIDGGDGDDVLYGEAGNDTIHGGAGNDVISGGAGDDTIYGGAGNDIIKAGPGNDYVDGGDGYDTLDLSAASGAIYVDMASGRVAAAGIGVQTFVNIESLAFGAGDNVVTGGNGDDTFDGGAGNDTLNGGAGDDTLFGGLGNDTLKGGSGDDVLDGGEGDDEISGGSGDDILLGGLGNDRLSGGSGDDVLEGGAGDDILTGGSGNDSFVFAPGFGRDTITDFAGGQEDVITFDSDVFVDFETVISHAAQVGSDVVITFDQSNSLTLSGVQLGTLHIDDFRFV</sequence>
<feature type="region of interest" description="Disordered" evidence="8">
    <location>
        <begin position="77"/>
        <end position="114"/>
    </location>
</feature>
<dbReference type="PRINTS" id="PR01488">
    <property type="entry name" value="RTXTOXINA"/>
</dbReference>
<dbReference type="Gene3D" id="2.160.20.160">
    <property type="match status" value="1"/>
</dbReference>
<dbReference type="InterPro" id="IPR050557">
    <property type="entry name" value="RTX_toxin/Mannuronan_C5-epim"/>
</dbReference>
<dbReference type="Gene3D" id="2.150.10.10">
    <property type="entry name" value="Serralysin-like metalloprotease, C-terminal"/>
    <property type="match status" value="5"/>
</dbReference>
<proteinExistence type="predicted"/>
<dbReference type="RefSeq" id="WP_316020929.1">
    <property type="nucleotide sequence ID" value="NZ_JAWDID010000061.1"/>
</dbReference>
<evidence type="ECO:0000256" key="2">
    <source>
        <dbReference type="ARBA" id="ARBA00004613"/>
    </source>
</evidence>
<dbReference type="Proteomes" id="UP001254257">
    <property type="component" value="Unassembled WGS sequence"/>
</dbReference>
<reference evidence="9 10" key="1">
    <citation type="submission" date="2023-09" db="EMBL/GenBank/DDBJ databases">
        <title>Whole genome shotgun sequencing (WGS) of Bosea sp. ZW T0_25, isolated from stored onions (Allium cepa).</title>
        <authorList>
            <person name="Stoll D.A."/>
            <person name="Huch M."/>
        </authorList>
    </citation>
    <scope>NUCLEOTIDE SEQUENCE [LARGE SCALE GENOMIC DNA]</scope>
    <source>
        <strain evidence="9 10">ZW T0_25</strain>
    </source>
</reference>
<protein>
    <recommendedName>
        <fullName evidence="11">Calcium-binding protein</fullName>
    </recommendedName>
</protein>
<dbReference type="InterPro" id="IPR003995">
    <property type="entry name" value="RTX_toxin_determinant-A"/>
</dbReference>
<dbReference type="PANTHER" id="PTHR38340:SF1">
    <property type="entry name" value="S-LAYER PROTEIN"/>
    <property type="match status" value="1"/>
</dbReference>
<dbReference type="Pfam" id="PF00353">
    <property type="entry name" value="HemolysinCabind"/>
    <property type="match status" value="6"/>
</dbReference>
<comment type="caution">
    <text evidence="9">The sequence shown here is derived from an EMBL/GenBank/DDBJ whole genome shotgun (WGS) entry which is preliminary data.</text>
</comment>
<comment type="subcellular location">
    <subcellularLocation>
        <location evidence="1">Membrane</location>
    </subcellularLocation>
    <subcellularLocation>
        <location evidence="2">Secreted</location>
    </subcellularLocation>
</comment>
<feature type="compositionally biased region" description="Acidic residues" evidence="8">
    <location>
        <begin position="1096"/>
        <end position="1107"/>
    </location>
</feature>
<evidence type="ECO:0000313" key="9">
    <source>
        <dbReference type="EMBL" id="MDU0343190.1"/>
    </source>
</evidence>
<keyword evidence="7" id="KW-0472">Membrane</keyword>
<feature type="region of interest" description="Disordered" evidence="8">
    <location>
        <begin position="1092"/>
        <end position="1112"/>
    </location>
</feature>
<dbReference type="SUPFAM" id="SSF51120">
    <property type="entry name" value="beta-Roll"/>
    <property type="match status" value="4"/>
</dbReference>
<evidence type="ECO:0008006" key="11">
    <source>
        <dbReference type="Google" id="ProtNLM"/>
    </source>
</evidence>
<organism evidence="9 10">
    <name type="scientific">Bosea rubneri</name>
    <dbReference type="NCBI Taxonomy" id="3075434"/>
    <lineage>
        <taxon>Bacteria</taxon>
        <taxon>Pseudomonadati</taxon>
        <taxon>Pseudomonadota</taxon>
        <taxon>Alphaproteobacteria</taxon>
        <taxon>Hyphomicrobiales</taxon>
        <taxon>Boseaceae</taxon>
        <taxon>Bosea</taxon>
    </lineage>
</organism>
<dbReference type="PANTHER" id="PTHR38340">
    <property type="entry name" value="S-LAYER PROTEIN"/>
    <property type="match status" value="1"/>
</dbReference>
<evidence type="ECO:0000256" key="8">
    <source>
        <dbReference type="SAM" id="MobiDB-lite"/>
    </source>
</evidence>
<keyword evidence="6" id="KW-0843">Virulence</keyword>
<keyword evidence="10" id="KW-1185">Reference proteome</keyword>
<evidence type="ECO:0000256" key="4">
    <source>
        <dbReference type="ARBA" id="ARBA00022656"/>
    </source>
</evidence>
<dbReference type="PROSITE" id="PS00330">
    <property type="entry name" value="HEMOLYSIN_CALCIUM"/>
    <property type="match status" value="9"/>
</dbReference>
<name>A0ABU3SEG5_9HYPH</name>
<evidence type="ECO:0000256" key="5">
    <source>
        <dbReference type="ARBA" id="ARBA00022737"/>
    </source>
</evidence>
<dbReference type="EMBL" id="JAWDID010000061">
    <property type="protein sequence ID" value="MDU0343190.1"/>
    <property type="molecule type" value="Genomic_DNA"/>
</dbReference>
<evidence type="ECO:0000256" key="1">
    <source>
        <dbReference type="ARBA" id="ARBA00004370"/>
    </source>
</evidence>
<keyword evidence="5" id="KW-0677">Repeat</keyword>